<dbReference type="InterPro" id="IPR028082">
    <property type="entry name" value="Peripla_BP_I"/>
</dbReference>
<name>A0A0B1QY14_9GAMM</name>
<comment type="subcellular location">
    <subcellularLocation>
        <location evidence="1">Cell membrane</location>
        <topology evidence="1">Lipid-anchor</topology>
    </subcellularLocation>
</comment>
<dbReference type="InterPro" id="IPR003760">
    <property type="entry name" value="PnrA-like"/>
</dbReference>
<organism evidence="8 9">
    <name type="scientific">Pantoea rodasii</name>
    <dbReference type="NCBI Taxonomy" id="1076549"/>
    <lineage>
        <taxon>Bacteria</taxon>
        <taxon>Pseudomonadati</taxon>
        <taxon>Pseudomonadota</taxon>
        <taxon>Gammaproteobacteria</taxon>
        <taxon>Enterobacterales</taxon>
        <taxon>Erwiniaceae</taxon>
        <taxon>Pantoea</taxon>
    </lineage>
</organism>
<dbReference type="EMBL" id="JTJJ01000146">
    <property type="protein sequence ID" value="KHJ65279.1"/>
    <property type="molecule type" value="Genomic_DNA"/>
</dbReference>
<dbReference type="SUPFAM" id="SSF53822">
    <property type="entry name" value="Periplasmic binding protein-like I"/>
    <property type="match status" value="1"/>
</dbReference>
<evidence type="ECO:0000256" key="3">
    <source>
        <dbReference type="ARBA" id="ARBA00022475"/>
    </source>
</evidence>
<dbReference type="Proteomes" id="UP000030853">
    <property type="component" value="Unassembled WGS sequence"/>
</dbReference>
<dbReference type="CDD" id="cd06304">
    <property type="entry name" value="PBP1_BmpA_Med_PnrA-like"/>
    <property type="match status" value="1"/>
</dbReference>
<reference evidence="8 9" key="1">
    <citation type="submission" date="2014-11" db="EMBL/GenBank/DDBJ databases">
        <title>Genome sequencing of Pantoea rodasii ND03.</title>
        <authorList>
            <person name="Muhamad Yunos N.Y."/>
            <person name="Chan K.-G."/>
        </authorList>
    </citation>
    <scope>NUCLEOTIDE SEQUENCE [LARGE SCALE GENOMIC DNA]</scope>
    <source>
        <strain evidence="8 9">ND03</strain>
    </source>
</reference>
<evidence type="ECO:0000256" key="2">
    <source>
        <dbReference type="ARBA" id="ARBA00008610"/>
    </source>
</evidence>
<comment type="caution">
    <text evidence="8">The sequence shown here is derived from an EMBL/GenBank/DDBJ whole genome shotgun (WGS) entry which is preliminary data.</text>
</comment>
<evidence type="ECO:0000313" key="9">
    <source>
        <dbReference type="Proteomes" id="UP000030853"/>
    </source>
</evidence>
<dbReference type="PROSITE" id="PS51318">
    <property type="entry name" value="TAT"/>
    <property type="match status" value="1"/>
</dbReference>
<dbReference type="InterPro" id="IPR006311">
    <property type="entry name" value="TAT_signal"/>
</dbReference>
<evidence type="ECO:0000256" key="1">
    <source>
        <dbReference type="ARBA" id="ARBA00004193"/>
    </source>
</evidence>
<dbReference type="AlphaFoldDB" id="A0A0B1QY14"/>
<dbReference type="PANTHER" id="PTHR34296:SF2">
    <property type="entry name" value="ABC TRANSPORTER GUANOSINE-BINDING PROTEIN NUPN"/>
    <property type="match status" value="1"/>
</dbReference>
<keyword evidence="6" id="KW-0449">Lipoprotein</keyword>
<keyword evidence="5" id="KW-0472">Membrane</keyword>
<evidence type="ECO:0000256" key="6">
    <source>
        <dbReference type="ARBA" id="ARBA00023288"/>
    </source>
</evidence>
<dbReference type="Gene3D" id="3.40.50.2300">
    <property type="match status" value="2"/>
</dbReference>
<proteinExistence type="inferred from homology"/>
<protein>
    <submittedName>
        <fullName evidence="8">Sugar ABC transporter substrate-binding protein</fullName>
    </submittedName>
</protein>
<accession>A0A0B1QY14</accession>
<dbReference type="GO" id="GO:0005886">
    <property type="term" value="C:plasma membrane"/>
    <property type="evidence" value="ECO:0007669"/>
    <property type="project" value="UniProtKB-SubCell"/>
</dbReference>
<dbReference type="Pfam" id="PF02608">
    <property type="entry name" value="Bmp"/>
    <property type="match status" value="1"/>
</dbReference>
<sequence length="336" mass="35430">MMADVSRRHFAKLVAGALLLPTLAPLLSRKAMAANNNIKIALLLPGSVADGGWSSLAFAGLQSLKKAGFSVAYSESVPQAQMEQVIRGYADDGYTLIIGHSFEYGSAFAEIAPDYPETYFFASTFKPGEKSPANVEYVNLAYLQGAYAAGALAALISDKGKAVGFVGGGDNPTQQAMMRAFIQAAEKTRPGIKGMGVVTGDYDNAAKGREAATTMIGNGADVIWHAADVTGLGAMQGAAAGKVKAIGCYVDQRDVAPDYVACSFRQNLDWMVEQVGESVANKSFQGGDEWHPTVGKAWSVVSGSEQYNSKLVSASAWAAFQTIWQQLDSGTLKPSV</sequence>
<comment type="similarity">
    <text evidence="2">Belongs to the BMP lipoprotein family.</text>
</comment>
<evidence type="ECO:0000256" key="5">
    <source>
        <dbReference type="ARBA" id="ARBA00023136"/>
    </source>
</evidence>
<evidence type="ECO:0000256" key="4">
    <source>
        <dbReference type="ARBA" id="ARBA00022729"/>
    </source>
</evidence>
<keyword evidence="4" id="KW-0732">Signal</keyword>
<evidence type="ECO:0000259" key="7">
    <source>
        <dbReference type="Pfam" id="PF02608"/>
    </source>
</evidence>
<dbReference type="InterPro" id="IPR050957">
    <property type="entry name" value="BMP_lipoprotein"/>
</dbReference>
<dbReference type="PANTHER" id="PTHR34296">
    <property type="entry name" value="TRANSCRIPTIONAL ACTIVATOR PROTEIN MED"/>
    <property type="match status" value="1"/>
</dbReference>
<feature type="domain" description="ABC transporter substrate-binding protein PnrA-like" evidence="7">
    <location>
        <begin position="39"/>
        <end position="290"/>
    </location>
</feature>
<dbReference type="RefSeq" id="WP_039336935.1">
    <property type="nucleotide sequence ID" value="NZ_JTJJ01000146.1"/>
</dbReference>
<keyword evidence="3" id="KW-1003">Cell membrane</keyword>
<evidence type="ECO:0000313" key="8">
    <source>
        <dbReference type="EMBL" id="KHJ65279.1"/>
    </source>
</evidence>
<gene>
    <name evidence="8" type="ORF">QU24_25380</name>
</gene>